<evidence type="ECO:0000313" key="2">
    <source>
        <dbReference type="WBParaSite" id="PS1159_v2.g21296.t1"/>
    </source>
</evidence>
<accession>A0AC35FV96</accession>
<proteinExistence type="predicted"/>
<organism evidence="1 2">
    <name type="scientific">Panagrolaimus sp. PS1159</name>
    <dbReference type="NCBI Taxonomy" id="55785"/>
    <lineage>
        <taxon>Eukaryota</taxon>
        <taxon>Metazoa</taxon>
        <taxon>Ecdysozoa</taxon>
        <taxon>Nematoda</taxon>
        <taxon>Chromadorea</taxon>
        <taxon>Rhabditida</taxon>
        <taxon>Tylenchina</taxon>
        <taxon>Panagrolaimomorpha</taxon>
        <taxon>Panagrolaimoidea</taxon>
        <taxon>Panagrolaimidae</taxon>
        <taxon>Panagrolaimus</taxon>
    </lineage>
</organism>
<name>A0AC35FV96_9BILA</name>
<protein>
    <submittedName>
        <fullName evidence="2">Calponin-homology (CH) domain-containing protein</fullName>
    </submittedName>
</protein>
<evidence type="ECO:0000313" key="1">
    <source>
        <dbReference type="Proteomes" id="UP000887580"/>
    </source>
</evidence>
<dbReference type="Proteomes" id="UP000887580">
    <property type="component" value="Unplaced"/>
</dbReference>
<dbReference type="WBParaSite" id="PS1159_v2.g21296.t1">
    <property type="protein sequence ID" value="PS1159_v2.g21296.t1"/>
    <property type="gene ID" value="PS1159_v2.g21296"/>
</dbReference>
<sequence length="597" mass="65207">MCEIESLETLQLRSNCIQRLPSTIHLLKSLSFLDLSGNHIQSIPPTLFYLRLKVLLLGGNKITTIPREIRQLENCLLELDLSYNSLIELPSDVTLLKSLRVLNLSNNELIDLPQEIGFMHLCALNIEENCLTALPLDFFNLSPYLINLKVNGNPFVSPPVNVILKGREHIFKWLRTQFSIENSQNCGDWNSFNRGTTINATLRRPDKILVQSQLPKSSDPTSTTSLLRKVDRRPRQNRFNTVGGSDSGYASTGDENRLSHEMIMSKGSLEEINESCNVSISPNSTSTNNRLILDREASGDLAKEVMLAYAETQIEKKMAARGAPLSPPSMVTSPTTAAAMDVSNNNIPVKKIIPQHGLPISKMPESKIAPKAAVEEISDESQFSDADFEPSNEKTKMNNNNLTTKSIDSNVAAPNGTLRKQQPTLNSMSKSAISGTALANRKPPTAIGSQPNLANNAIGSQPNLANNGSTTGSLVDTMRKVIEGKLAGTKLPIDKDRLSQELSSGVYLCNFANKIRIRAVPTVFTPSEANLSPLKAKRNADGFVAACKRLGVPENSLCTSTDIIERNNLLQIARTVLALNKLALSNGSITTVIASRV</sequence>
<reference evidence="2" key="1">
    <citation type="submission" date="2022-11" db="UniProtKB">
        <authorList>
            <consortium name="WormBaseParasite"/>
        </authorList>
    </citation>
    <scope>IDENTIFICATION</scope>
</reference>